<feature type="compositionally biased region" description="Polar residues" evidence="2">
    <location>
        <begin position="239"/>
        <end position="250"/>
    </location>
</feature>
<feature type="region of interest" description="Disordered" evidence="2">
    <location>
        <begin position="228"/>
        <end position="250"/>
    </location>
</feature>
<sequence length="250" mass="29616">MNSNKGPGRPKKYELTEKLKQEILYLLRVYNQNHNPYPQIKYKHIWEYATNLYEQGTFSIKTSYDFWKKKDRIGRQLVDTVNAIQSQKVSISQSIELDLIDIKELIDKYGGKNKDLLWEYLEPYDKHLYNIASKIKQLEDKNNKLQNKLNKQELTIQSLKQKNYRIQKSLLAMFTYSNKENELVNMLNTGNSKSHIINLALHDTFENPISFIQELEKHLKHQARQHLDPSKVIPLHPINKSQDNTPEYDL</sequence>
<organism evidence="3 4">
    <name type="scientific">Bacillus thuringiensis Bt18247</name>
    <dbReference type="NCBI Taxonomy" id="1423143"/>
    <lineage>
        <taxon>Bacteria</taxon>
        <taxon>Bacillati</taxon>
        <taxon>Bacillota</taxon>
        <taxon>Bacilli</taxon>
        <taxon>Bacillales</taxon>
        <taxon>Bacillaceae</taxon>
        <taxon>Bacillus</taxon>
        <taxon>Bacillus cereus group</taxon>
    </lineage>
</organism>
<evidence type="ECO:0000313" key="4">
    <source>
        <dbReference type="Proteomes" id="UP000192743"/>
    </source>
</evidence>
<gene>
    <name evidence="3" type="ORF">BTI247_47320</name>
</gene>
<dbReference type="RefSeq" id="WP_069356243.1">
    <property type="nucleotide sequence ID" value="NZ_CP015250.1"/>
</dbReference>
<dbReference type="AlphaFoldDB" id="A0A9W3SWZ3"/>
<protein>
    <submittedName>
        <fullName evidence="3">Uncharacterized protein</fullName>
    </submittedName>
</protein>
<name>A0A9W3SWZ3_BACTU</name>
<evidence type="ECO:0000256" key="1">
    <source>
        <dbReference type="SAM" id="Coils"/>
    </source>
</evidence>
<dbReference type="EMBL" id="CP015250">
    <property type="protein sequence ID" value="AOM13104.1"/>
    <property type="molecule type" value="Genomic_DNA"/>
</dbReference>
<evidence type="ECO:0000256" key="2">
    <source>
        <dbReference type="SAM" id="MobiDB-lite"/>
    </source>
</evidence>
<accession>A0A9W3SWZ3</accession>
<keyword evidence="1" id="KW-0175">Coiled coil</keyword>
<evidence type="ECO:0000313" key="3">
    <source>
        <dbReference type="EMBL" id="AOM13104.1"/>
    </source>
</evidence>
<proteinExistence type="predicted"/>
<dbReference type="Proteomes" id="UP000192743">
    <property type="component" value="Chromosome"/>
</dbReference>
<reference evidence="3 4" key="1">
    <citation type="submission" date="2016-02" db="EMBL/GenBank/DDBJ databases">
        <title>Comparative analysis of three nematocidal Bacillus thuringiensis strains.</title>
        <authorList>
            <person name="Hollensteiner J."/>
            <person name="Kloesener M."/>
            <person name="Bunk B."/>
            <person name="Sproeer C."/>
            <person name="Rosenstiel P."/>
            <person name="Schulte-Iserlohe R."/>
            <person name="Schulenburg H."/>
            <person name="Liesegang H."/>
        </authorList>
    </citation>
    <scope>NUCLEOTIDE SEQUENCE [LARGE SCALE GENOMIC DNA]</scope>
    <source>
        <strain evidence="3 4">Bt18247</strain>
    </source>
</reference>
<feature type="coiled-coil region" evidence="1">
    <location>
        <begin position="128"/>
        <end position="162"/>
    </location>
</feature>